<dbReference type="EMBL" id="QGNW01001755">
    <property type="protein sequence ID" value="RVW31397.1"/>
    <property type="molecule type" value="Genomic_DNA"/>
</dbReference>
<dbReference type="InterPro" id="IPR016140">
    <property type="entry name" value="Bifunc_inhib/LTP/seed_store"/>
</dbReference>
<evidence type="ECO:0000313" key="5">
    <source>
        <dbReference type="EMBL" id="RVW31397.1"/>
    </source>
</evidence>
<evidence type="ECO:0000313" key="7">
    <source>
        <dbReference type="Proteomes" id="UP000288805"/>
    </source>
</evidence>
<evidence type="ECO:0000259" key="4">
    <source>
        <dbReference type="SMART" id="SM00499"/>
    </source>
</evidence>
<dbReference type="PANTHER" id="PTHR33076">
    <property type="entry name" value="NON-SPECIFIC LIPID-TRANSFER PROTEIN 2-RELATED"/>
    <property type="match status" value="1"/>
</dbReference>
<dbReference type="AlphaFoldDB" id="A0A438D7H5"/>
<comment type="similarity">
    <text evidence="1 2">Belongs to the plant LTP family.</text>
</comment>
<comment type="caution">
    <text evidence="5">The sequence shown here is derived from an EMBL/GenBank/DDBJ whole genome shotgun (WGS) entry which is preliminary data.</text>
</comment>
<sequence>MKGVVIALLVALAMVHFMAEPARAITCSDVNKALAPCVSYLTGGGAPTSACCDGVRTLKSLSPTTSDRQTACQCAKDAASRNPNIREDAAAALPNKCGVQTDIPISRSTDCSTVS</sequence>
<protein>
    <recommendedName>
        <fullName evidence="2">Non-specific lipid-transfer protein</fullName>
    </recommendedName>
</protein>
<dbReference type="SMART" id="SM00499">
    <property type="entry name" value="AAI"/>
    <property type="match status" value="1"/>
</dbReference>
<dbReference type="Gramene" id="Vitis14g02386.t01">
    <property type="protein sequence ID" value="Vitis14g02386.t01.CDS"/>
    <property type="gene ID" value="Vitis14g02386"/>
</dbReference>
<keyword evidence="3" id="KW-0732">Signal</keyword>
<dbReference type="GO" id="GO:0008289">
    <property type="term" value="F:lipid binding"/>
    <property type="evidence" value="ECO:0007669"/>
    <property type="project" value="UniProtKB-KW"/>
</dbReference>
<evidence type="ECO:0000256" key="1">
    <source>
        <dbReference type="ARBA" id="ARBA00009748"/>
    </source>
</evidence>
<dbReference type="Proteomes" id="UP000288805">
    <property type="component" value="Unassembled WGS sequence"/>
</dbReference>
<dbReference type="OrthoDB" id="649864at2759"/>
<gene>
    <name evidence="5" type="primary">NLTP1_1</name>
    <name evidence="6" type="synonym">NLTP1_0</name>
    <name evidence="6" type="ORF">CK203_037436</name>
    <name evidence="5" type="ORF">CK203_090148</name>
</gene>
<proteinExistence type="inferred from homology"/>
<evidence type="ECO:0000256" key="3">
    <source>
        <dbReference type="SAM" id="SignalP"/>
    </source>
</evidence>
<dbReference type="EMBL" id="QGNW01000237">
    <property type="protein sequence ID" value="RVW82607.1"/>
    <property type="molecule type" value="Genomic_DNA"/>
</dbReference>
<evidence type="ECO:0000256" key="2">
    <source>
        <dbReference type="RuleBase" id="RU000628"/>
    </source>
</evidence>
<dbReference type="InterPro" id="IPR036312">
    <property type="entry name" value="Bifun_inhib/LTP/seed_sf"/>
</dbReference>
<dbReference type="KEGG" id="vvi:100243960"/>
<feature type="domain" description="Bifunctional inhibitor/plant lipid transfer protein/seed storage helical" evidence="4">
    <location>
        <begin position="27"/>
        <end position="111"/>
    </location>
</feature>
<organism evidence="5 7">
    <name type="scientific">Vitis vinifera</name>
    <name type="common">Grape</name>
    <dbReference type="NCBI Taxonomy" id="29760"/>
    <lineage>
        <taxon>Eukaryota</taxon>
        <taxon>Viridiplantae</taxon>
        <taxon>Streptophyta</taxon>
        <taxon>Embryophyta</taxon>
        <taxon>Tracheophyta</taxon>
        <taxon>Spermatophyta</taxon>
        <taxon>Magnoliopsida</taxon>
        <taxon>eudicotyledons</taxon>
        <taxon>Gunneridae</taxon>
        <taxon>Pentapetalae</taxon>
        <taxon>rosids</taxon>
        <taxon>Vitales</taxon>
        <taxon>Vitaceae</taxon>
        <taxon>Viteae</taxon>
        <taxon>Vitis</taxon>
    </lineage>
</organism>
<dbReference type="InterPro" id="IPR000528">
    <property type="entry name" value="Plant_nsLTP"/>
</dbReference>
<dbReference type="GO" id="GO:0006869">
    <property type="term" value="P:lipid transport"/>
    <property type="evidence" value="ECO:0007669"/>
    <property type="project" value="InterPro"/>
</dbReference>
<feature type="chain" id="PRO_5044603801" description="Non-specific lipid-transfer protein" evidence="3">
    <location>
        <begin position="25"/>
        <end position="115"/>
    </location>
</feature>
<dbReference type="PRINTS" id="PR00382">
    <property type="entry name" value="LIPIDTRNSFER"/>
</dbReference>
<dbReference type="PROSITE" id="PS00597">
    <property type="entry name" value="PLANT_LTP"/>
    <property type="match status" value="1"/>
</dbReference>
<dbReference type="SUPFAM" id="SSF47699">
    <property type="entry name" value="Bifunctional inhibitor/lipid-transfer protein/seed storage 2S albumin"/>
    <property type="match status" value="1"/>
</dbReference>
<reference evidence="5 7" key="1">
    <citation type="journal article" date="2018" name="PLoS Genet.">
        <title>Population sequencing reveals clonal diversity and ancestral inbreeding in the grapevine cultivar Chardonnay.</title>
        <authorList>
            <person name="Roach M.J."/>
            <person name="Johnson D.L."/>
            <person name="Bohlmann J."/>
            <person name="van Vuuren H.J."/>
            <person name="Jones S.J."/>
            <person name="Pretorius I.S."/>
            <person name="Schmidt S.A."/>
            <person name="Borneman A.R."/>
        </authorList>
    </citation>
    <scope>NUCLEOTIDE SEQUENCE [LARGE SCALE GENOMIC DNA]</scope>
    <source>
        <strain evidence="7">cv. Chardonnay</strain>
        <strain evidence="5">I10V1</strain>
        <tissue evidence="5">Leaf</tissue>
    </source>
</reference>
<dbReference type="SMR" id="A0A438D7H5"/>
<dbReference type="CDD" id="cd01960">
    <property type="entry name" value="nsLTP1"/>
    <property type="match status" value="1"/>
</dbReference>
<keyword evidence="2" id="KW-0446">Lipid-binding</keyword>
<evidence type="ECO:0000313" key="6">
    <source>
        <dbReference type="EMBL" id="RVW82607.1"/>
    </source>
</evidence>
<keyword evidence="2" id="KW-0813">Transport</keyword>
<dbReference type="Pfam" id="PF00234">
    <property type="entry name" value="Tryp_alpha_amyl"/>
    <property type="match status" value="1"/>
</dbReference>
<comment type="function">
    <text evidence="2">Plant non-specific lipid-transfer proteins transfer phospholipids as well as galactolipids across membranes. May play a role in wax or cutin deposition in the cell walls of expanding epidermal cells and certain secretory tissues.</text>
</comment>
<accession>A0A438D7H5</accession>
<dbReference type="Gene3D" id="1.10.110.10">
    <property type="entry name" value="Plant lipid-transfer and hydrophobic proteins"/>
    <property type="match status" value="1"/>
</dbReference>
<feature type="signal peptide" evidence="3">
    <location>
        <begin position="1"/>
        <end position="24"/>
    </location>
</feature>
<name>A0A438D7H5_VITVI</name>